<sequence>MIQKFSSSRLRMESMTKLLGIMRMIQSRKRKGMPV</sequence>
<dbReference type="EMBL" id="BK015451">
    <property type="protein sequence ID" value="DAE07511.1"/>
    <property type="molecule type" value="Genomic_DNA"/>
</dbReference>
<evidence type="ECO:0000313" key="1">
    <source>
        <dbReference type="EMBL" id="DAE07511.1"/>
    </source>
</evidence>
<proteinExistence type="predicted"/>
<organism evidence="1">
    <name type="scientific">Siphoviridae sp. ct0zh2</name>
    <dbReference type="NCBI Taxonomy" id="2825302"/>
    <lineage>
        <taxon>Viruses</taxon>
        <taxon>Duplodnaviria</taxon>
        <taxon>Heunggongvirae</taxon>
        <taxon>Uroviricota</taxon>
        <taxon>Caudoviricetes</taxon>
    </lineage>
</organism>
<reference evidence="1" key="1">
    <citation type="journal article" date="2021" name="Proc. Natl. Acad. Sci. U.S.A.">
        <title>A Catalog of Tens of Thousands of Viruses from Human Metagenomes Reveals Hidden Associations with Chronic Diseases.</title>
        <authorList>
            <person name="Tisza M.J."/>
            <person name="Buck C.B."/>
        </authorList>
    </citation>
    <scope>NUCLEOTIDE SEQUENCE</scope>
    <source>
        <strain evidence="1">Ct0zh2</strain>
    </source>
</reference>
<name>A0A8S5PJY5_9CAUD</name>
<protein>
    <submittedName>
        <fullName evidence="1">Uncharacterized protein</fullName>
    </submittedName>
</protein>
<accession>A0A8S5PJY5</accession>